<sequence>MESSRVQRTLGRLAGRRPVASTGGPGLVVDRRGAKLRRMSASGEVEETLLLGAACSEVFSGPRLAKVLRPAVEHQLRAVEQLEKDEPWVPMSMHTSAGLPGPIADFLDCLEKELPWTGTDWFVNFQQEGSTAVWAGVEALAHLYAKGPHPKCKNVATRPSTCIVGIGGSSYHGPKTTALGQPAQPRWPNAPRTSGQASYPLPPFEAEGAENGRYLEQFDAFLAENPDIGVFVFEPQWGSSRLACTWDPCLLKQVIDKCQQSGAYVLCDEIMCGLGRHGQGTLFLSRAWGLSPDAVTFGKSVSSGTFSLSGVAVGHGSEALREAGAR</sequence>
<dbReference type="GO" id="GO:0030170">
    <property type="term" value="F:pyridoxal phosphate binding"/>
    <property type="evidence" value="ECO:0007669"/>
    <property type="project" value="InterPro"/>
</dbReference>
<evidence type="ECO:0000256" key="3">
    <source>
        <dbReference type="SAM" id="MobiDB-lite"/>
    </source>
</evidence>
<feature type="non-terminal residue" evidence="4">
    <location>
        <position position="1"/>
    </location>
</feature>
<comment type="caution">
    <text evidence="4">The sequence shown here is derived from an EMBL/GenBank/DDBJ whole genome shotgun (WGS) entry which is preliminary data.</text>
</comment>
<dbReference type="Gene3D" id="3.40.640.10">
    <property type="entry name" value="Type I PLP-dependent aspartate aminotransferase-like (Major domain)"/>
    <property type="match status" value="1"/>
</dbReference>
<dbReference type="InterPro" id="IPR015421">
    <property type="entry name" value="PyrdxlP-dep_Trfase_major"/>
</dbReference>
<dbReference type="PANTHER" id="PTHR43094:SF1">
    <property type="entry name" value="AMINOTRANSFERASE CLASS-III"/>
    <property type="match status" value="1"/>
</dbReference>
<dbReference type="Pfam" id="PF00202">
    <property type="entry name" value="Aminotran_3"/>
    <property type="match status" value="1"/>
</dbReference>
<evidence type="ECO:0000313" key="4">
    <source>
        <dbReference type="EMBL" id="CAJ1398722.1"/>
    </source>
</evidence>
<keyword evidence="5" id="KW-1185">Reference proteome</keyword>
<dbReference type="GO" id="GO:0008483">
    <property type="term" value="F:transaminase activity"/>
    <property type="evidence" value="ECO:0007669"/>
    <property type="project" value="InterPro"/>
</dbReference>
<evidence type="ECO:0000256" key="2">
    <source>
        <dbReference type="RuleBase" id="RU003560"/>
    </source>
</evidence>
<dbReference type="PANTHER" id="PTHR43094">
    <property type="entry name" value="AMINOTRANSFERASE"/>
    <property type="match status" value="1"/>
</dbReference>
<feature type="region of interest" description="Disordered" evidence="3">
    <location>
        <begin position="1"/>
        <end position="25"/>
    </location>
</feature>
<reference evidence="4" key="1">
    <citation type="submission" date="2023-08" db="EMBL/GenBank/DDBJ databases">
        <authorList>
            <person name="Chen Y."/>
            <person name="Shah S."/>
            <person name="Dougan E. K."/>
            <person name="Thang M."/>
            <person name="Chan C."/>
        </authorList>
    </citation>
    <scope>NUCLEOTIDE SEQUENCE</scope>
</reference>
<dbReference type="AlphaFoldDB" id="A0AA36N951"/>
<organism evidence="4 5">
    <name type="scientific">Effrenium voratum</name>
    <dbReference type="NCBI Taxonomy" id="2562239"/>
    <lineage>
        <taxon>Eukaryota</taxon>
        <taxon>Sar</taxon>
        <taxon>Alveolata</taxon>
        <taxon>Dinophyceae</taxon>
        <taxon>Suessiales</taxon>
        <taxon>Symbiodiniaceae</taxon>
        <taxon>Effrenium</taxon>
    </lineage>
</organism>
<proteinExistence type="inferred from homology"/>
<dbReference type="InterPro" id="IPR015424">
    <property type="entry name" value="PyrdxlP-dep_Trfase"/>
</dbReference>
<dbReference type="PROSITE" id="PS00600">
    <property type="entry name" value="AA_TRANSFER_CLASS_3"/>
    <property type="match status" value="1"/>
</dbReference>
<evidence type="ECO:0000256" key="1">
    <source>
        <dbReference type="ARBA" id="ARBA00008954"/>
    </source>
</evidence>
<dbReference type="EMBL" id="CAUJNA010003309">
    <property type="protein sequence ID" value="CAJ1398722.1"/>
    <property type="molecule type" value="Genomic_DNA"/>
</dbReference>
<comment type="similarity">
    <text evidence="1 2">Belongs to the class-III pyridoxal-phosphate-dependent aminotransferase family.</text>
</comment>
<name>A0AA36N951_9DINO</name>
<accession>A0AA36N951</accession>
<dbReference type="InterPro" id="IPR049704">
    <property type="entry name" value="Aminotrans_3_PPA_site"/>
</dbReference>
<protein>
    <submittedName>
        <fullName evidence="4">Uncharacterized protein</fullName>
    </submittedName>
</protein>
<gene>
    <name evidence="4" type="ORF">EVOR1521_LOCUS22435</name>
</gene>
<dbReference type="SUPFAM" id="SSF53383">
    <property type="entry name" value="PLP-dependent transferases"/>
    <property type="match status" value="1"/>
</dbReference>
<keyword evidence="2" id="KW-0663">Pyridoxal phosphate</keyword>
<evidence type="ECO:0000313" key="5">
    <source>
        <dbReference type="Proteomes" id="UP001178507"/>
    </source>
</evidence>
<dbReference type="InterPro" id="IPR005814">
    <property type="entry name" value="Aminotrans_3"/>
</dbReference>
<dbReference type="Proteomes" id="UP001178507">
    <property type="component" value="Unassembled WGS sequence"/>
</dbReference>